<feature type="domain" description="Ubiquitin-like" evidence="2">
    <location>
        <begin position="108"/>
        <end position="177"/>
    </location>
</feature>
<dbReference type="PANTHER" id="PTHR23322:SF96">
    <property type="entry name" value="FAS-ASSOCIATED FACTOR 1"/>
    <property type="match status" value="1"/>
</dbReference>
<dbReference type="InterPro" id="IPR000626">
    <property type="entry name" value="Ubiquitin-like_dom"/>
</dbReference>
<keyword evidence="4" id="KW-1185">Reference proteome</keyword>
<comment type="caution">
    <text evidence="3">The sequence shown here is derived from an EMBL/GenBank/DDBJ whole genome shotgun (WGS) entry which is preliminary data.</text>
</comment>
<gene>
    <name evidence="3" type="ORF">PR048_024175</name>
</gene>
<organism evidence="3 4">
    <name type="scientific">Dryococelus australis</name>
    <dbReference type="NCBI Taxonomy" id="614101"/>
    <lineage>
        <taxon>Eukaryota</taxon>
        <taxon>Metazoa</taxon>
        <taxon>Ecdysozoa</taxon>
        <taxon>Arthropoda</taxon>
        <taxon>Hexapoda</taxon>
        <taxon>Insecta</taxon>
        <taxon>Pterygota</taxon>
        <taxon>Neoptera</taxon>
        <taxon>Polyneoptera</taxon>
        <taxon>Phasmatodea</taxon>
        <taxon>Verophasmatodea</taxon>
        <taxon>Anareolatae</taxon>
        <taxon>Phasmatidae</taxon>
        <taxon>Eurycanthinae</taxon>
        <taxon>Dryococelus</taxon>
    </lineage>
</organism>
<keyword evidence="1" id="KW-0175">Coiled coil</keyword>
<dbReference type="Proteomes" id="UP001159363">
    <property type="component" value="Chromosome 8"/>
</dbReference>
<dbReference type="InterPro" id="IPR006577">
    <property type="entry name" value="UAS"/>
</dbReference>
<dbReference type="SMART" id="SM00594">
    <property type="entry name" value="UAS"/>
    <property type="match status" value="1"/>
</dbReference>
<reference evidence="3 4" key="1">
    <citation type="submission" date="2023-02" db="EMBL/GenBank/DDBJ databases">
        <title>LHISI_Scaffold_Assembly.</title>
        <authorList>
            <person name="Stuart O.P."/>
            <person name="Cleave R."/>
            <person name="Magrath M.J.L."/>
            <person name="Mikheyev A.S."/>
        </authorList>
    </citation>
    <scope>NUCLEOTIDE SEQUENCE [LARGE SCALE GENOMIC DNA]</scope>
    <source>
        <strain evidence="3">Daus_M_001</strain>
        <tissue evidence="3">Leg muscle</tissue>
    </source>
</reference>
<evidence type="ECO:0000313" key="3">
    <source>
        <dbReference type="EMBL" id="KAJ8876265.1"/>
    </source>
</evidence>
<protein>
    <recommendedName>
        <fullName evidence="2">Ubiquitin-like domain-containing protein</fullName>
    </recommendedName>
</protein>
<dbReference type="EMBL" id="JARBHB010000009">
    <property type="protein sequence ID" value="KAJ8876265.1"/>
    <property type="molecule type" value="Genomic_DNA"/>
</dbReference>
<dbReference type="PANTHER" id="PTHR23322">
    <property type="entry name" value="FAS-ASSOCIATED PROTEIN"/>
    <property type="match status" value="1"/>
</dbReference>
<dbReference type="InterPro" id="IPR049483">
    <property type="entry name" value="FAF1_2-like_UAS"/>
</dbReference>
<evidence type="ECO:0000256" key="1">
    <source>
        <dbReference type="SAM" id="Coils"/>
    </source>
</evidence>
<sequence length="652" mass="74783">MMSENREAILADFQACTGIEDVAEAIYHLEETNWDLLRAVNRVMPQETQTLPSEMDMDIVEELPKKRKNSGPDISVITCTHNVKGLASTADIIPLPSTSNSKENARLLNFRVKFRERTSNVQVPDTGTVADLKSQLRDEFGVPPCQQFLQGWNNSYPKSDAIVLSTLHLPRDNVLYMTNPSVEDGEDMMKESNIAERLAQNYTLNIHDLTNKKYFNLKFLGSKSVLEVKSDLYTLTDIPVRHQVWTGWPEVIDSDRTTLACSGINYPYHELTIKRAPGSLHSKEVKKVIDLADSDNSSVEEFEDASETFNDDDIFVDMETKRMQPLIPENIEDETVGCIHFAEEFTNRYGACHPEFFQGSLEDAVKEACLKPAKDLPLLAIFVLLDRDVLTNVFCTQLLGFESVLQCLNTHFVVWGWDLTHESNKLRFFQSVSVTLGAVAAMAIRNINMERLPALIIIMRMRSATEIFQVVHGNVGVSELLTSLIQAVDVFTDQQRLEVREEEERSAREMVKMEQDVAYEQSLATDRAKEEAKRTQELREFQEREKREMKEQIEAEQKENRRRHKSLLRVEKIIRVYDYHVVSFALPPAKNLIHTFLLTTSYQDLRSFLRAPGYPIPTKLASIIMWPRARLSAPSSIWSRRTRSQLFIYLYT</sequence>
<dbReference type="Pfam" id="PF21021">
    <property type="entry name" value="FAF1"/>
    <property type="match status" value="1"/>
</dbReference>
<name>A0ABQ9GW61_9NEOP</name>
<dbReference type="SUPFAM" id="SSF54236">
    <property type="entry name" value="Ubiquitin-like"/>
    <property type="match status" value="2"/>
</dbReference>
<feature type="coiled-coil region" evidence="1">
    <location>
        <begin position="525"/>
        <end position="559"/>
    </location>
</feature>
<dbReference type="Gene3D" id="1.10.8.10">
    <property type="entry name" value="DNA helicase RuvA subunit, C-terminal domain"/>
    <property type="match status" value="1"/>
</dbReference>
<dbReference type="CDD" id="cd14413">
    <property type="entry name" value="UBA_FAF1"/>
    <property type="match status" value="1"/>
</dbReference>
<dbReference type="Gene3D" id="3.40.30.10">
    <property type="entry name" value="Glutaredoxin"/>
    <property type="match status" value="1"/>
</dbReference>
<dbReference type="Pfam" id="PF14555">
    <property type="entry name" value="UBA_4"/>
    <property type="match status" value="1"/>
</dbReference>
<dbReference type="InterPro" id="IPR044541">
    <property type="entry name" value="FAF1_UBA"/>
</dbReference>
<accession>A0ABQ9GW61</accession>
<proteinExistence type="predicted"/>
<dbReference type="InterPro" id="IPR029071">
    <property type="entry name" value="Ubiquitin-like_domsf"/>
</dbReference>
<dbReference type="PROSITE" id="PS50053">
    <property type="entry name" value="UBIQUITIN_2"/>
    <property type="match status" value="1"/>
</dbReference>
<dbReference type="Gene3D" id="3.10.20.90">
    <property type="entry name" value="Phosphatidylinositol 3-kinase Catalytic Subunit, Chain A, domain 1"/>
    <property type="match status" value="2"/>
</dbReference>
<dbReference type="InterPro" id="IPR050730">
    <property type="entry name" value="UBX_domain-protein"/>
</dbReference>
<evidence type="ECO:0000259" key="2">
    <source>
        <dbReference type="PROSITE" id="PS50053"/>
    </source>
</evidence>
<evidence type="ECO:0000313" key="4">
    <source>
        <dbReference type="Proteomes" id="UP001159363"/>
    </source>
</evidence>